<dbReference type="SUPFAM" id="SSF53448">
    <property type="entry name" value="Nucleotide-diphospho-sugar transferases"/>
    <property type="match status" value="1"/>
</dbReference>
<dbReference type="Pfam" id="PF00535">
    <property type="entry name" value="Glycos_transf_2"/>
    <property type="match status" value="1"/>
</dbReference>
<name>A0A8J2XSA9_9BACT</name>
<dbReference type="EMBL" id="BMJC01000002">
    <property type="protein sequence ID" value="GGA93580.1"/>
    <property type="molecule type" value="Genomic_DNA"/>
</dbReference>
<evidence type="ECO:0000259" key="1">
    <source>
        <dbReference type="Pfam" id="PF00535"/>
    </source>
</evidence>
<dbReference type="PANTHER" id="PTHR22916">
    <property type="entry name" value="GLYCOSYLTRANSFERASE"/>
    <property type="match status" value="1"/>
</dbReference>
<dbReference type="InterPro" id="IPR029044">
    <property type="entry name" value="Nucleotide-diphossugar_trans"/>
</dbReference>
<dbReference type="AlphaFoldDB" id="A0A8J2XSA9"/>
<comment type="caution">
    <text evidence="2">The sequence shown here is derived from an EMBL/GenBank/DDBJ whole genome shotgun (WGS) entry which is preliminary data.</text>
</comment>
<reference evidence="2" key="1">
    <citation type="journal article" date="2014" name="Int. J. Syst. Evol. Microbiol.">
        <title>Complete genome sequence of Corynebacterium casei LMG S-19264T (=DSM 44701T), isolated from a smear-ripened cheese.</title>
        <authorList>
            <consortium name="US DOE Joint Genome Institute (JGI-PGF)"/>
            <person name="Walter F."/>
            <person name="Albersmeier A."/>
            <person name="Kalinowski J."/>
            <person name="Ruckert C."/>
        </authorList>
    </citation>
    <scope>NUCLEOTIDE SEQUENCE</scope>
    <source>
        <strain evidence="2">CGMCC 1.15448</strain>
    </source>
</reference>
<dbReference type="PANTHER" id="PTHR22916:SF3">
    <property type="entry name" value="UDP-GLCNAC:BETAGAL BETA-1,3-N-ACETYLGLUCOSAMINYLTRANSFERASE-LIKE PROTEIN 1"/>
    <property type="match status" value="1"/>
</dbReference>
<feature type="domain" description="Glycosyltransferase 2-like" evidence="1">
    <location>
        <begin position="16"/>
        <end position="130"/>
    </location>
</feature>
<dbReference type="Proteomes" id="UP000607559">
    <property type="component" value="Unassembled WGS sequence"/>
</dbReference>
<accession>A0A8J2XSA9</accession>
<dbReference type="Gene3D" id="3.90.550.10">
    <property type="entry name" value="Spore Coat Polysaccharide Biosynthesis Protein SpsA, Chain A"/>
    <property type="match status" value="1"/>
</dbReference>
<dbReference type="CDD" id="cd00761">
    <property type="entry name" value="Glyco_tranf_GTA_type"/>
    <property type="match status" value="1"/>
</dbReference>
<evidence type="ECO:0000313" key="3">
    <source>
        <dbReference type="Proteomes" id="UP000607559"/>
    </source>
</evidence>
<keyword evidence="3" id="KW-1185">Reference proteome</keyword>
<dbReference type="InterPro" id="IPR001173">
    <property type="entry name" value="Glyco_trans_2-like"/>
</dbReference>
<reference evidence="2" key="2">
    <citation type="submission" date="2020-09" db="EMBL/GenBank/DDBJ databases">
        <authorList>
            <person name="Sun Q."/>
            <person name="Zhou Y."/>
        </authorList>
    </citation>
    <scope>NUCLEOTIDE SEQUENCE</scope>
    <source>
        <strain evidence="2">CGMCC 1.15448</strain>
    </source>
</reference>
<sequence>MQKDKQMNNFPLVSCLCVTHNRIAQIARAIACFQSQTYPNKQLVIVYEDKDVHICKFLQTIDDPTIKCIQVPYEPKLNLGELRNISIDHSDGEYICQWDSDDWFHNNRLQLQMRYILKMHKPICFLTYWIMYDSLTEKAYLSRKRLWEGTILCKKDFLLASKLKYPNLEKLEDFKLVEKLLPLNVIYPIDIPNLYIYVYHGENTWHYQHFKDNFNVGQELSESANKIVKGVLEGKYTNEVSSELMDSPEILQPLQYAYTLY</sequence>
<gene>
    <name evidence="2" type="ORF">GCM10011511_16080</name>
</gene>
<organism evidence="2 3">
    <name type="scientific">Puia dinghuensis</name>
    <dbReference type="NCBI Taxonomy" id="1792502"/>
    <lineage>
        <taxon>Bacteria</taxon>
        <taxon>Pseudomonadati</taxon>
        <taxon>Bacteroidota</taxon>
        <taxon>Chitinophagia</taxon>
        <taxon>Chitinophagales</taxon>
        <taxon>Chitinophagaceae</taxon>
        <taxon>Puia</taxon>
    </lineage>
</organism>
<dbReference type="GO" id="GO:0016758">
    <property type="term" value="F:hexosyltransferase activity"/>
    <property type="evidence" value="ECO:0007669"/>
    <property type="project" value="UniProtKB-ARBA"/>
</dbReference>
<proteinExistence type="predicted"/>
<evidence type="ECO:0000313" key="2">
    <source>
        <dbReference type="EMBL" id="GGA93580.1"/>
    </source>
</evidence>
<protein>
    <recommendedName>
        <fullName evidence="1">Glycosyltransferase 2-like domain-containing protein</fullName>
    </recommendedName>
</protein>